<sequence length="1299" mass="146440">MNPGTATTRKKKSDLPRCPKGTRRNPRTNQCEPFLLKSEAAALSKDEAMAPAPTQEKIQAPAPAPAPAPGPKLEVVSTPELDQTPETQEIYATTLQAVTEVLYPRLDDPEFGLKIAQKKQFYDTRYDGRIVPIREETERRCRAPFELLPHQLFVKNFLSMQTPYNSLLLYHGLGTGKTLSAIGIAEEMRSYMKQVGVTKRILVVASPNVINNFRLQLFDENRMYQENGLWHGHTSVSQSLLDEINPTHLKDLNKQQIVANVNAVIKTFYDFKGYIKFSNEVAVALKPFSATDPRRIRKIQSMFNNGLIVIDEVHNIRLTRDNQDLTTANYLMMIAKYAKNVRFVLLSATPMYNSYKEIIWLTNLMNLNDRRPEIAADQVFGPTGEFRAGGEELLRKKLTGYVSYVRGENPYTFPFRMYQTREPETEKNGSVQQPRKLPEGQGSEAIVPALPTYMTRLGTVQESVYRLVLARMTPQTAPFAPIPPTDASAKSEAKPKANSEAKPEVDASAGSVDTKDADGPEAESPVTGEALRAVLENLDNVGYEQLRVPIQALNIVFQAPKSGTPDTLVGKQGLDLVVDMTKNKQFTYHRDQEGFFELERLRPFSHKITTILDRIRGSVGIVMIYSEFIYGGVVPMALALEEAGFVRAPGIRSRTQSMFVQPPTKRAAGPPLRYAMITGDQDFSPDNREELAQLNDPANRYGDRIKVVLISRAGAEGLDFKNIRQIHIMEPWYNLSRIEQIIGRGVRNLSHCDLPFEERNVEIYMHASTAEDERLPAADAYLYELSFNKGRQIGRVSKVLKSVAVDCLLNRSQQDFTVEKLAELTANQQIKVRTSTSGGLVDFQPGDRPYTAICDYSDTCEVPCQSDVPESTLTEHQRTSTYSLNFLQANRVRITDLVRQMFREQPYYPGDVLVQSIQATQPAYSVEQIYYALTYLLQNRNEYLVDNHGRLGHLINRGDIYAFQPVEISDESISVFDRTFPVETKVSKVRLELPKTLEGPAPLTAVPVATATPTAATPTVTEMAVTTWMDHLAADLADLRATVSRKVKTNRQSWTDYMHAGDLVPTLRDMFGWGVEDVERYMIHHAVDVLPPATKRRLADHFLQHPAGAESDTKMTVHLREYMSTHIHRIQGREFLVLANEKNAWEVFKRSETGQEWVPGQYTDTQLVQRNVVEPLRRAAQPREERFGSLVGFFTSDTTKERWVTAPTFKIKDFTRKTTSRAAKGENLLKAGKKREVALIQLALSNLGEVEGAIPEFDTPAYNQSSLNVLMELLVRHGTSDKQRLFLNPEMYAILGVLF</sequence>
<evidence type="ECO:0000256" key="2">
    <source>
        <dbReference type="SAM" id="MobiDB-lite"/>
    </source>
</evidence>
<keyword evidence="1" id="KW-0378">Hydrolase</keyword>
<dbReference type="SMART" id="SM00490">
    <property type="entry name" value="HELICc"/>
    <property type="match status" value="1"/>
</dbReference>
<feature type="region of interest" description="Disordered" evidence="2">
    <location>
        <begin position="1"/>
        <end position="75"/>
    </location>
</feature>
<accession>A0A6C0EN14</accession>
<proteinExistence type="predicted"/>
<feature type="domain" description="Helicase ATP-binding" evidence="3">
    <location>
        <begin position="292"/>
        <end position="368"/>
    </location>
</feature>
<protein>
    <recommendedName>
        <fullName evidence="3">Helicase ATP-binding domain-containing protein</fullName>
    </recommendedName>
</protein>
<dbReference type="InterPro" id="IPR002464">
    <property type="entry name" value="DNA/RNA_helicase_DEAH_CS"/>
</dbReference>
<evidence type="ECO:0000313" key="4">
    <source>
        <dbReference type="EMBL" id="QHT29863.1"/>
    </source>
</evidence>
<evidence type="ECO:0000256" key="1">
    <source>
        <dbReference type="ARBA" id="ARBA00022801"/>
    </source>
</evidence>
<dbReference type="InterPro" id="IPR001650">
    <property type="entry name" value="Helicase_C-like"/>
</dbReference>
<feature type="compositionally biased region" description="Basic and acidic residues" evidence="2">
    <location>
        <begin position="489"/>
        <end position="505"/>
    </location>
</feature>
<name>A0A6C0EN14_9ZZZZ</name>
<dbReference type="PROSITE" id="PS00690">
    <property type="entry name" value="DEAH_ATP_HELICASE"/>
    <property type="match status" value="1"/>
</dbReference>
<dbReference type="InterPro" id="IPR014001">
    <property type="entry name" value="Helicase_ATP-bd"/>
</dbReference>
<dbReference type="Pfam" id="PF00271">
    <property type="entry name" value="Helicase_C"/>
    <property type="match status" value="1"/>
</dbReference>
<dbReference type="GO" id="GO:0005524">
    <property type="term" value="F:ATP binding"/>
    <property type="evidence" value="ECO:0007669"/>
    <property type="project" value="InterPro"/>
</dbReference>
<feature type="region of interest" description="Disordered" evidence="2">
    <location>
        <begin position="476"/>
        <end position="525"/>
    </location>
</feature>
<organism evidence="4">
    <name type="scientific">viral metagenome</name>
    <dbReference type="NCBI Taxonomy" id="1070528"/>
    <lineage>
        <taxon>unclassified sequences</taxon>
        <taxon>metagenomes</taxon>
        <taxon>organismal metagenomes</taxon>
    </lineage>
</organism>
<dbReference type="Pfam" id="PF00176">
    <property type="entry name" value="SNF2-rel_dom"/>
    <property type="match status" value="1"/>
</dbReference>
<reference evidence="4" key="1">
    <citation type="journal article" date="2020" name="Nature">
        <title>Giant virus diversity and host interactions through global metagenomics.</title>
        <authorList>
            <person name="Schulz F."/>
            <person name="Roux S."/>
            <person name="Paez-Espino D."/>
            <person name="Jungbluth S."/>
            <person name="Walsh D.A."/>
            <person name="Denef V.J."/>
            <person name="McMahon K.D."/>
            <person name="Konstantinidis K.T."/>
            <person name="Eloe-Fadrosh E.A."/>
            <person name="Kyrpides N.C."/>
            <person name="Woyke T."/>
        </authorList>
    </citation>
    <scope>NUCLEOTIDE SEQUENCE</scope>
    <source>
        <strain evidence="4">GVMAG-M-3300009068-24</strain>
    </source>
</reference>
<dbReference type="Gene3D" id="3.40.50.300">
    <property type="entry name" value="P-loop containing nucleotide triphosphate hydrolases"/>
    <property type="match status" value="2"/>
</dbReference>
<dbReference type="InterPro" id="IPR027417">
    <property type="entry name" value="P-loop_NTPase"/>
</dbReference>
<dbReference type="GO" id="GO:0016787">
    <property type="term" value="F:hydrolase activity"/>
    <property type="evidence" value="ECO:0007669"/>
    <property type="project" value="UniProtKB-KW"/>
</dbReference>
<dbReference type="InterPro" id="IPR000330">
    <property type="entry name" value="SNF2_N"/>
</dbReference>
<dbReference type="SUPFAM" id="SSF52540">
    <property type="entry name" value="P-loop containing nucleoside triphosphate hydrolases"/>
    <property type="match status" value="2"/>
</dbReference>
<evidence type="ECO:0000259" key="3">
    <source>
        <dbReference type="PROSITE" id="PS51192"/>
    </source>
</evidence>
<feature type="region of interest" description="Disordered" evidence="2">
    <location>
        <begin position="422"/>
        <end position="443"/>
    </location>
</feature>
<dbReference type="EMBL" id="MN738884">
    <property type="protein sequence ID" value="QHT29863.1"/>
    <property type="molecule type" value="Genomic_DNA"/>
</dbReference>
<dbReference type="PROSITE" id="PS51192">
    <property type="entry name" value="HELICASE_ATP_BIND_1"/>
    <property type="match status" value="1"/>
</dbReference>